<dbReference type="PANTHER" id="PTHR12526:SF630">
    <property type="entry name" value="GLYCOSYLTRANSFERASE"/>
    <property type="match status" value="1"/>
</dbReference>
<dbReference type="RefSeq" id="WP_091828425.1">
    <property type="nucleotide sequence ID" value="NZ_FNZK01000001.1"/>
</dbReference>
<dbReference type="EMBL" id="FNZK01000001">
    <property type="protein sequence ID" value="SEI84283.1"/>
    <property type="molecule type" value="Genomic_DNA"/>
</dbReference>
<keyword evidence="3" id="KW-0808">Transferase</keyword>
<dbReference type="AlphaFoldDB" id="A0A1H6TW60"/>
<dbReference type="SUPFAM" id="SSF53756">
    <property type="entry name" value="UDP-Glycosyltransferase/glycogen phosphorylase"/>
    <property type="match status" value="1"/>
</dbReference>
<evidence type="ECO:0000313" key="3">
    <source>
        <dbReference type="EMBL" id="SEI84283.1"/>
    </source>
</evidence>
<evidence type="ECO:0000259" key="1">
    <source>
        <dbReference type="Pfam" id="PF00534"/>
    </source>
</evidence>
<dbReference type="Proteomes" id="UP000199662">
    <property type="component" value="Unassembled WGS sequence"/>
</dbReference>
<dbReference type="STRING" id="84035.SAMN05660742_101207"/>
<dbReference type="InterPro" id="IPR001296">
    <property type="entry name" value="Glyco_trans_1"/>
</dbReference>
<gene>
    <name evidence="3" type="ORF">SAMN05660742_101207</name>
</gene>
<dbReference type="Pfam" id="PF00534">
    <property type="entry name" value="Glycos_transf_1"/>
    <property type="match status" value="1"/>
</dbReference>
<dbReference type="GO" id="GO:0016757">
    <property type="term" value="F:glycosyltransferase activity"/>
    <property type="evidence" value="ECO:0007669"/>
    <property type="project" value="InterPro"/>
</dbReference>
<dbReference type="InterPro" id="IPR028098">
    <property type="entry name" value="Glyco_trans_4-like_N"/>
</dbReference>
<proteinExistence type="predicted"/>
<keyword evidence="4" id="KW-1185">Reference proteome</keyword>
<evidence type="ECO:0000313" key="4">
    <source>
        <dbReference type="Proteomes" id="UP000199662"/>
    </source>
</evidence>
<reference evidence="3 4" key="1">
    <citation type="submission" date="2016-10" db="EMBL/GenBank/DDBJ databases">
        <authorList>
            <person name="de Groot N.N."/>
        </authorList>
    </citation>
    <scope>NUCLEOTIDE SEQUENCE [LARGE SCALE GENOMIC DNA]</scope>
    <source>
        <strain evidence="3 4">DSM 2179</strain>
    </source>
</reference>
<organism evidence="3 4">
    <name type="scientific">Propionispira arboris</name>
    <dbReference type="NCBI Taxonomy" id="84035"/>
    <lineage>
        <taxon>Bacteria</taxon>
        <taxon>Bacillati</taxon>
        <taxon>Bacillota</taxon>
        <taxon>Negativicutes</taxon>
        <taxon>Selenomonadales</taxon>
        <taxon>Selenomonadaceae</taxon>
        <taxon>Propionispira</taxon>
    </lineage>
</organism>
<evidence type="ECO:0000259" key="2">
    <source>
        <dbReference type="Pfam" id="PF13439"/>
    </source>
</evidence>
<accession>A0A1H6TW60</accession>
<protein>
    <submittedName>
        <fullName evidence="3">Glycosyltransferase involved in cell wall bisynthesis</fullName>
    </submittedName>
</protein>
<feature type="domain" description="Glycosyltransferase subfamily 4-like N-terminal" evidence="2">
    <location>
        <begin position="12"/>
        <end position="171"/>
    </location>
</feature>
<feature type="domain" description="Glycosyl transferase family 1" evidence="1">
    <location>
        <begin position="184"/>
        <end position="335"/>
    </location>
</feature>
<name>A0A1H6TW60_9FIRM</name>
<dbReference type="Pfam" id="PF13439">
    <property type="entry name" value="Glyco_transf_4"/>
    <property type="match status" value="1"/>
</dbReference>
<dbReference type="Gene3D" id="3.40.50.2000">
    <property type="entry name" value="Glycogen Phosphorylase B"/>
    <property type="match status" value="2"/>
</dbReference>
<sequence length="364" mass="42086">MKVLHISEYAQGGLATYIKTLFSYDGKDNIENYLLVSEYKSDHQWNIPSDKVNYYHYKRGLKDILPAMYAIQKHIAKLQPDIIYIHSTWAGVLARFPYLFRKKNVRVLYNAHGWSFLRDTSGWKKWIYALIEWGLSLTTDAIINVSDYEYQSAMNYGLFKSKLIVIHSGISSKEDCNEVCFEVNTNKINLLFVGRFDPQKGIDYLLKEIKKCKRKDIHLYVIGDNVVSDGMGIQAINNDRVTFLGWISHDDVAAYYKACDAVIMPSRWEAFGLVAIEAMKYMKPVIVSDRGALPELVKDKVNGYVFSMDENKSLGYILENLSREKLHALGEKARQVFEEYFTDQHMLKETIEVYKNATSKSFTF</sequence>
<dbReference type="PANTHER" id="PTHR12526">
    <property type="entry name" value="GLYCOSYLTRANSFERASE"/>
    <property type="match status" value="1"/>
</dbReference>